<evidence type="ECO:0000313" key="2">
    <source>
        <dbReference type="EMBL" id="GAA1912124.1"/>
    </source>
</evidence>
<feature type="compositionally biased region" description="Pro residues" evidence="1">
    <location>
        <begin position="131"/>
        <end position="141"/>
    </location>
</feature>
<name>A0ABN2P4C2_9ACTN</name>
<dbReference type="RefSeq" id="WP_344261058.1">
    <property type="nucleotide sequence ID" value="NZ_BAAAMJ010000020.1"/>
</dbReference>
<gene>
    <name evidence="2" type="ORF">GCM10009716_22470</name>
</gene>
<feature type="region of interest" description="Disordered" evidence="1">
    <location>
        <begin position="582"/>
        <end position="622"/>
    </location>
</feature>
<accession>A0ABN2P4C2</accession>
<feature type="compositionally biased region" description="Low complexity" evidence="1">
    <location>
        <begin position="369"/>
        <end position="382"/>
    </location>
</feature>
<feature type="compositionally biased region" description="Pro residues" evidence="1">
    <location>
        <begin position="72"/>
        <end position="93"/>
    </location>
</feature>
<feature type="compositionally biased region" description="Basic and acidic residues" evidence="1">
    <location>
        <begin position="1"/>
        <end position="13"/>
    </location>
</feature>
<reference evidence="2 3" key="1">
    <citation type="journal article" date="2019" name="Int. J. Syst. Evol. Microbiol.">
        <title>The Global Catalogue of Microorganisms (GCM) 10K type strain sequencing project: providing services to taxonomists for standard genome sequencing and annotation.</title>
        <authorList>
            <consortium name="The Broad Institute Genomics Platform"/>
            <consortium name="The Broad Institute Genome Sequencing Center for Infectious Disease"/>
            <person name="Wu L."/>
            <person name="Ma J."/>
        </authorList>
    </citation>
    <scope>NUCLEOTIDE SEQUENCE [LARGE SCALE GENOMIC DNA]</scope>
    <source>
        <strain evidence="2 3">JCM 13581</strain>
    </source>
</reference>
<protein>
    <submittedName>
        <fullName evidence="2">Uncharacterized protein</fullName>
    </submittedName>
</protein>
<evidence type="ECO:0000313" key="3">
    <source>
        <dbReference type="Proteomes" id="UP001501303"/>
    </source>
</evidence>
<feature type="region of interest" description="Disordered" evidence="1">
    <location>
        <begin position="429"/>
        <end position="488"/>
    </location>
</feature>
<feature type="compositionally biased region" description="Polar residues" evidence="1">
    <location>
        <begin position="331"/>
        <end position="341"/>
    </location>
</feature>
<evidence type="ECO:0000256" key="1">
    <source>
        <dbReference type="SAM" id="MobiDB-lite"/>
    </source>
</evidence>
<sequence>MTSHSGRDDEPREGVVLPPDGGPWDARGERTGPGAPSAGRPWTPHWGPGGQDLPGPPAGSDASAGQSWSSPAPSPPGEAIPSRPPAPRVPPDQAPTQLFAPVRDGHGGQGTGPASFESTVPVPALPRQTTPEPPPGPPAVPPGDEAATQMIPPVTDHGPPPFPGAGSHDEAATRMIPPVTDQGPPPFPGAGSHDEAATRMIPPVTDHGPPPFPGAGSHDEAATRMIPPVTDQGPPPFPGAGSHDEAATRMIPPVTDHGPPPFPGAGSHDEAATRMIPPVTDQGPPPFPGAGSHDEAATRMIPPVTDHGPPPYGGGPADAEATAQMPAIDPESTTRLRTVSPRQGPPPEAGVEETRAMAPVPGDFDQLFRSGQPSAPAAPRPGGRAEARRAAAAAGGGRRSPAVLIGSVVAGCLVVGLALGAAIGGGGDGNAVPPKDPEGAGPVDAGDDAGGGQDAEDTQDGEDAEDTAQVAAEQAQALSTLLEDSNDSRDAVIRSVENIKSCDKLKKAGEDLREAADQRNSLVTRLDELELDALPDSEELTAALVEAWEASADADDYYAAWADEVRENRRRMCRGGQAQHTESLAAANRASGEATAAKERAAELWNPTAREHGLPERAPGQL</sequence>
<keyword evidence="3" id="KW-1185">Reference proteome</keyword>
<comment type="caution">
    <text evidence="2">The sequence shown here is derived from an EMBL/GenBank/DDBJ whole genome shotgun (WGS) entry which is preliminary data.</text>
</comment>
<feature type="compositionally biased region" description="Acidic residues" evidence="1">
    <location>
        <begin position="454"/>
        <end position="466"/>
    </location>
</feature>
<dbReference type="Proteomes" id="UP001501303">
    <property type="component" value="Unassembled WGS sequence"/>
</dbReference>
<proteinExistence type="predicted"/>
<feature type="region of interest" description="Disordered" evidence="1">
    <location>
        <begin position="1"/>
        <end position="400"/>
    </location>
</feature>
<dbReference type="EMBL" id="BAAAMJ010000020">
    <property type="protein sequence ID" value="GAA1912124.1"/>
    <property type="molecule type" value="Genomic_DNA"/>
</dbReference>
<organism evidence="2 3">
    <name type="scientific">Streptomyces sodiiphilus</name>
    <dbReference type="NCBI Taxonomy" id="226217"/>
    <lineage>
        <taxon>Bacteria</taxon>
        <taxon>Bacillati</taxon>
        <taxon>Actinomycetota</taxon>
        <taxon>Actinomycetes</taxon>
        <taxon>Kitasatosporales</taxon>
        <taxon>Streptomycetaceae</taxon>
        <taxon>Streptomyces</taxon>
    </lineage>
</organism>